<dbReference type="Proteomes" id="UP001324115">
    <property type="component" value="Unassembled WGS sequence"/>
</dbReference>
<evidence type="ECO:0000256" key="1">
    <source>
        <dbReference type="SAM" id="SignalP"/>
    </source>
</evidence>
<accession>A0AAN7I9Z3</accession>
<keyword evidence="1" id="KW-0732">Signal</keyword>
<proteinExistence type="predicted"/>
<dbReference type="AlphaFoldDB" id="A0AAN7I9Z3"/>
<name>A0AAN7I9Z3_QUERU</name>
<evidence type="ECO:0000313" key="2">
    <source>
        <dbReference type="EMBL" id="KAK4571423.1"/>
    </source>
</evidence>
<evidence type="ECO:0000313" key="3">
    <source>
        <dbReference type="Proteomes" id="UP001324115"/>
    </source>
</evidence>
<protein>
    <submittedName>
        <fullName evidence="2">Uncharacterized protein</fullName>
    </submittedName>
</protein>
<keyword evidence="3" id="KW-1185">Reference proteome</keyword>
<gene>
    <name evidence="2" type="ORF">RGQ29_030015</name>
</gene>
<dbReference type="EMBL" id="JAXUIC010000009">
    <property type="protein sequence ID" value="KAK4571423.1"/>
    <property type="molecule type" value="Genomic_DNA"/>
</dbReference>
<feature type="chain" id="PRO_5043009538" evidence="1">
    <location>
        <begin position="19"/>
        <end position="70"/>
    </location>
</feature>
<organism evidence="2 3">
    <name type="scientific">Quercus rubra</name>
    <name type="common">Northern red oak</name>
    <name type="synonym">Quercus borealis</name>
    <dbReference type="NCBI Taxonomy" id="3512"/>
    <lineage>
        <taxon>Eukaryota</taxon>
        <taxon>Viridiplantae</taxon>
        <taxon>Streptophyta</taxon>
        <taxon>Embryophyta</taxon>
        <taxon>Tracheophyta</taxon>
        <taxon>Spermatophyta</taxon>
        <taxon>Magnoliopsida</taxon>
        <taxon>eudicotyledons</taxon>
        <taxon>Gunneridae</taxon>
        <taxon>Pentapetalae</taxon>
        <taxon>rosids</taxon>
        <taxon>fabids</taxon>
        <taxon>Fagales</taxon>
        <taxon>Fagaceae</taxon>
        <taxon>Quercus</taxon>
    </lineage>
</organism>
<sequence>MFMLLFIGSFLCPDLGNTINLLYLWSLRKIERIWNYDWGGMAYVTLLHFMTQLSRRNLSSLGGASFVCWS</sequence>
<reference evidence="2 3" key="1">
    <citation type="journal article" date="2023" name="G3 (Bethesda)">
        <title>A haplotype-resolved chromosome-scale genome for Quercus rubra L. provides insights into the genetics of adaptive traits for red oak species.</title>
        <authorList>
            <person name="Kapoor B."/>
            <person name="Jenkins J."/>
            <person name="Schmutz J."/>
            <person name="Zhebentyayeva T."/>
            <person name="Kuelheim C."/>
            <person name="Coggeshall M."/>
            <person name="Heim C."/>
            <person name="Lasky J.R."/>
            <person name="Leites L."/>
            <person name="Islam-Faridi N."/>
            <person name="Romero-Severson J."/>
            <person name="DeLeo V.L."/>
            <person name="Lucas S.M."/>
            <person name="Lazic D."/>
            <person name="Gailing O."/>
            <person name="Carlson J."/>
            <person name="Staton M."/>
        </authorList>
    </citation>
    <scope>NUCLEOTIDE SEQUENCE [LARGE SCALE GENOMIC DNA]</scope>
    <source>
        <strain evidence="2">Pseudo-F2</strain>
    </source>
</reference>
<feature type="signal peptide" evidence="1">
    <location>
        <begin position="1"/>
        <end position="18"/>
    </location>
</feature>
<comment type="caution">
    <text evidence="2">The sequence shown here is derived from an EMBL/GenBank/DDBJ whole genome shotgun (WGS) entry which is preliminary data.</text>
</comment>